<accession>A0A7M5XFS8</accession>
<dbReference type="GO" id="GO:0140416">
    <property type="term" value="F:transcription regulator inhibitor activity"/>
    <property type="evidence" value="ECO:0007669"/>
    <property type="project" value="TreeGrafter"/>
</dbReference>
<feature type="domain" description="MH2" evidence="10">
    <location>
        <begin position="217"/>
        <end position="398"/>
    </location>
</feature>
<dbReference type="PROSITE" id="PS51075">
    <property type="entry name" value="MH1"/>
    <property type="match status" value="1"/>
</dbReference>
<evidence type="ECO:0000313" key="11">
    <source>
        <dbReference type="EnsemblMetazoa" id="CLYHEMP022633.1"/>
    </source>
</evidence>
<evidence type="ECO:0000256" key="8">
    <source>
        <dbReference type="SAM" id="MobiDB-lite"/>
    </source>
</evidence>
<dbReference type="InterPro" id="IPR013019">
    <property type="entry name" value="MAD_homology_MH1"/>
</dbReference>
<dbReference type="PROSITE" id="PS51076">
    <property type="entry name" value="MH2"/>
    <property type="match status" value="1"/>
</dbReference>
<dbReference type="SUPFAM" id="SSF56366">
    <property type="entry name" value="SMAD MH1 domain"/>
    <property type="match status" value="1"/>
</dbReference>
<comment type="subcellular location">
    <subcellularLocation>
        <location evidence="7">Cytoplasm</location>
    </subcellularLocation>
    <subcellularLocation>
        <location evidence="7">Nucleus</location>
    </subcellularLocation>
</comment>
<evidence type="ECO:0000259" key="10">
    <source>
        <dbReference type="PROSITE" id="PS51076"/>
    </source>
</evidence>
<dbReference type="Pfam" id="PF03166">
    <property type="entry name" value="MH2"/>
    <property type="match status" value="1"/>
</dbReference>
<evidence type="ECO:0000256" key="5">
    <source>
        <dbReference type="ARBA" id="ARBA00023163"/>
    </source>
</evidence>
<keyword evidence="3" id="KW-0862">Zinc</keyword>
<keyword evidence="5 7" id="KW-0804">Transcription</keyword>
<dbReference type="GO" id="GO:0030154">
    <property type="term" value="P:cell differentiation"/>
    <property type="evidence" value="ECO:0007669"/>
    <property type="project" value="TreeGrafter"/>
</dbReference>
<dbReference type="GO" id="GO:0046872">
    <property type="term" value="F:metal ion binding"/>
    <property type="evidence" value="ECO:0007669"/>
    <property type="project" value="UniProtKB-KW"/>
</dbReference>
<dbReference type="PANTHER" id="PTHR13703:SF54">
    <property type="entry name" value="MOTHERS AGAINST DECAPENTAPLEGIC HOMOLOG"/>
    <property type="match status" value="1"/>
</dbReference>
<dbReference type="AlphaFoldDB" id="A0A7M5XFS8"/>
<dbReference type="InterPro" id="IPR036578">
    <property type="entry name" value="SMAD_MH1_sf"/>
</dbReference>
<dbReference type="Gene3D" id="3.90.520.10">
    <property type="entry name" value="SMAD MH1 domain"/>
    <property type="match status" value="1"/>
</dbReference>
<dbReference type="RefSeq" id="XP_066913964.1">
    <property type="nucleotide sequence ID" value="XM_067057863.1"/>
</dbReference>
<evidence type="ECO:0000256" key="1">
    <source>
        <dbReference type="ARBA" id="ARBA00005545"/>
    </source>
</evidence>
<comment type="similarity">
    <text evidence="1 7">Belongs to the dwarfin/SMAD family.</text>
</comment>
<dbReference type="EnsemblMetazoa" id="CLYHEMT022633.1">
    <property type="protein sequence ID" value="CLYHEMP022633.1"/>
    <property type="gene ID" value="CLYHEMG022633"/>
</dbReference>
<keyword evidence="4 7" id="KW-0805">Transcription regulation</keyword>
<dbReference type="SMART" id="SM00524">
    <property type="entry name" value="DWB"/>
    <property type="match status" value="1"/>
</dbReference>
<evidence type="ECO:0000313" key="12">
    <source>
        <dbReference type="Proteomes" id="UP000594262"/>
    </source>
</evidence>
<dbReference type="GO" id="GO:0070411">
    <property type="term" value="F:I-SMAD binding"/>
    <property type="evidence" value="ECO:0007669"/>
    <property type="project" value="TreeGrafter"/>
</dbReference>
<dbReference type="GO" id="GO:0060395">
    <property type="term" value="P:SMAD protein signal transduction"/>
    <property type="evidence" value="ECO:0007669"/>
    <property type="project" value="TreeGrafter"/>
</dbReference>
<dbReference type="InterPro" id="IPR017855">
    <property type="entry name" value="SMAD-like_dom_sf"/>
</dbReference>
<dbReference type="Gene3D" id="2.60.200.10">
    <property type="match status" value="1"/>
</dbReference>
<evidence type="ECO:0000256" key="3">
    <source>
        <dbReference type="ARBA" id="ARBA00022833"/>
    </source>
</evidence>
<organism evidence="11 12">
    <name type="scientific">Clytia hemisphaerica</name>
    <dbReference type="NCBI Taxonomy" id="252671"/>
    <lineage>
        <taxon>Eukaryota</taxon>
        <taxon>Metazoa</taxon>
        <taxon>Cnidaria</taxon>
        <taxon>Hydrozoa</taxon>
        <taxon>Hydroidolina</taxon>
        <taxon>Leptothecata</taxon>
        <taxon>Obeliida</taxon>
        <taxon>Clytiidae</taxon>
        <taxon>Clytia</taxon>
    </lineage>
</organism>
<name>A0A7M5XFS8_9CNID</name>
<dbReference type="InterPro" id="IPR003619">
    <property type="entry name" value="MAD_homology1_Dwarfin-type"/>
</dbReference>
<keyword evidence="7" id="KW-0963">Cytoplasm</keyword>
<dbReference type="InterPro" id="IPR013790">
    <property type="entry name" value="Dwarfin"/>
</dbReference>
<dbReference type="GeneID" id="136801229"/>
<keyword evidence="2" id="KW-0479">Metal-binding</keyword>
<dbReference type="GO" id="GO:0009653">
    <property type="term" value="P:anatomical structure morphogenesis"/>
    <property type="evidence" value="ECO:0007669"/>
    <property type="project" value="TreeGrafter"/>
</dbReference>
<dbReference type="Proteomes" id="UP000594262">
    <property type="component" value="Unplaced"/>
</dbReference>
<dbReference type="InterPro" id="IPR001132">
    <property type="entry name" value="SMAD_dom_Dwarfin-type"/>
</dbReference>
<feature type="region of interest" description="Disordered" evidence="8">
    <location>
        <begin position="339"/>
        <end position="360"/>
    </location>
</feature>
<dbReference type="PANTHER" id="PTHR13703">
    <property type="entry name" value="SMAD"/>
    <property type="match status" value="1"/>
</dbReference>
<dbReference type="Pfam" id="PF03165">
    <property type="entry name" value="MH1"/>
    <property type="match status" value="1"/>
</dbReference>
<keyword evidence="12" id="KW-1185">Reference proteome</keyword>
<dbReference type="SUPFAM" id="SSF49879">
    <property type="entry name" value="SMAD/FHA domain"/>
    <property type="match status" value="1"/>
</dbReference>
<protein>
    <recommendedName>
        <fullName evidence="7">Mothers against decapentaplegic homolog</fullName>
        <shortName evidence="7">MAD homolog</shortName>
        <shortName evidence="7">Mothers against DPP homolog</shortName>
    </recommendedName>
    <alternativeName>
        <fullName evidence="7">SMAD family member</fullName>
    </alternativeName>
</protein>
<dbReference type="GO" id="GO:0005737">
    <property type="term" value="C:cytoplasm"/>
    <property type="evidence" value="ECO:0007669"/>
    <property type="project" value="UniProtKB-SubCell"/>
</dbReference>
<dbReference type="GO" id="GO:0071144">
    <property type="term" value="C:heteromeric SMAD protein complex"/>
    <property type="evidence" value="ECO:0007669"/>
    <property type="project" value="TreeGrafter"/>
</dbReference>
<dbReference type="InterPro" id="IPR008984">
    <property type="entry name" value="SMAD_FHA_dom_sf"/>
</dbReference>
<reference evidence="11" key="1">
    <citation type="submission" date="2021-01" db="UniProtKB">
        <authorList>
            <consortium name="EnsemblMetazoa"/>
        </authorList>
    </citation>
    <scope>IDENTIFICATION</scope>
</reference>
<dbReference type="GO" id="GO:0006357">
    <property type="term" value="P:regulation of transcription by RNA polymerase II"/>
    <property type="evidence" value="ECO:0007669"/>
    <property type="project" value="TreeGrafter"/>
</dbReference>
<keyword evidence="6 7" id="KW-0539">Nucleus</keyword>
<feature type="domain" description="MH1" evidence="9">
    <location>
        <begin position="7"/>
        <end position="135"/>
    </location>
</feature>
<proteinExistence type="inferred from homology"/>
<evidence type="ECO:0000256" key="2">
    <source>
        <dbReference type="ARBA" id="ARBA00022723"/>
    </source>
</evidence>
<evidence type="ECO:0000256" key="4">
    <source>
        <dbReference type="ARBA" id="ARBA00023015"/>
    </source>
</evidence>
<dbReference type="SMART" id="SM00523">
    <property type="entry name" value="DWA"/>
    <property type="match status" value="1"/>
</dbReference>
<evidence type="ECO:0000259" key="9">
    <source>
        <dbReference type="PROSITE" id="PS51075"/>
    </source>
</evidence>
<dbReference type="OrthoDB" id="5946219at2759"/>
<sequence>MYNKKCCMIKKILRFSKLPKDKEQNHEVKELRRKVHSIFKTLTEDQLDILLKTLQANGGIDSECILVNTSTFRHITCRTTSFVPRTLLAKVFRFPNLKDEYLRCLSCCYNHSSCDETKVCINPFHSSVVIESESPLPPYSELTPSTALFSESTTTTTLDDDDRHIPTHVALPRTPTHPAFLGYKDLGSTCSSTSSTSSTSSERSHSGPERNWYGGPWCQITYWEEKSRIGSRFDVAKDCVNVFETLPQGSGLDLSMLTRSRPNEASEKVKNDIGYGFQLTREADGIWLYNRSDIVLFAGSPTIQLGSENLTQPVVKRLPPGNSVLVYDPNLLPDLSTIEKPGLETTEDGMKSSSASKEMRGGTQPFCVRVSFKKGWGKNYTRMYITQCPCWVEIYLNI</sequence>
<evidence type="ECO:0000256" key="6">
    <source>
        <dbReference type="ARBA" id="ARBA00023242"/>
    </source>
</evidence>
<evidence type="ECO:0000256" key="7">
    <source>
        <dbReference type="RuleBase" id="RU361195"/>
    </source>
</evidence>